<feature type="transmembrane region" description="Helical" evidence="6">
    <location>
        <begin position="32"/>
        <end position="51"/>
    </location>
</feature>
<keyword evidence="3 6" id="KW-0812">Transmembrane</keyword>
<evidence type="ECO:0000256" key="5">
    <source>
        <dbReference type="ARBA" id="ARBA00023136"/>
    </source>
</evidence>
<dbReference type="Proteomes" id="UP000002457">
    <property type="component" value="Chromosome"/>
</dbReference>
<accession>B8GG64</accession>
<dbReference type="Gene3D" id="1.20.1250.20">
    <property type="entry name" value="MFS general substrate transporter like domains"/>
    <property type="match status" value="1"/>
</dbReference>
<dbReference type="STRING" id="521011.Mpal_0776"/>
<evidence type="ECO:0000256" key="2">
    <source>
        <dbReference type="ARBA" id="ARBA00022475"/>
    </source>
</evidence>
<dbReference type="AlphaFoldDB" id="B8GG64"/>
<feature type="transmembrane region" description="Helical" evidence="6">
    <location>
        <begin position="224"/>
        <end position="242"/>
    </location>
</feature>
<dbReference type="InterPro" id="IPR050189">
    <property type="entry name" value="MFS_Efflux_Transporters"/>
</dbReference>
<dbReference type="GO" id="GO:0005886">
    <property type="term" value="C:plasma membrane"/>
    <property type="evidence" value="ECO:0007669"/>
    <property type="project" value="UniProtKB-SubCell"/>
</dbReference>
<dbReference type="InterPro" id="IPR020846">
    <property type="entry name" value="MFS_dom"/>
</dbReference>
<dbReference type="EMBL" id="CP001338">
    <property type="protein sequence ID" value="ACL16138.1"/>
    <property type="molecule type" value="Genomic_DNA"/>
</dbReference>
<evidence type="ECO:0000256" key="1">
    <source>
        <dbReference type="ARBA" id="ARBA00004651"/>
    </source>
</evidence>
<feature type="transmembrane region" description="Helical" evidence="6">
    <location>
        <begin position="123"/>
        <end position="142"/>
    </location>
</feature>
<dbReference type="InterPro" id="IPR011701">
    <property type="entry name" value="MFS"/>
</dbReference>
<feature type="transmembrane region" description="Helical" evidence="6">
    <location>
        <begin position="331"/>
        <end position="348"/>
    </location>
</feature>
<feature type="transmembrane region" description="Helical" evidence="6">
    <location>
        <begin position="154"/>
        <end position="172"/>
    </location>
</feature>
<dbReference type="SUPFAM" id="SSF103473">
    <property type="entry name" value="MFS general substrate transporter"/>
    <property type="match status" value="1"/>
</dbReference>
<gene>
    <name evidence="8" type="ordered locus">Mpal_0776</name>
</gene>
<dbReference type="RefSeq" id="WP_012617457.1">
    <property type="nucleotide sequence ID" value="NC_011832.1"/>
</dbReference>
<evidence type="ECO:0000256" key="6">
    <source>
        <dbReference type="SAM" id="Phobius"/>
    </source>
</evidence>
<sequence length="360" mass="37605" precursor="true">MKQRLTLCLAVFTVMALSNVIVPVLPHFAEGAAMQGLLYAAYFIGALCMVLPGGVLCERFGRVPLIQAGLLLSLVSGVLMILLPGPMVILGARLLEGIGAGLFISSAMAWVNSQPDHGPLSGWFMASINAGLIAGLILTGLIPAQYSYNTIPGSFILFTVMIALALLLSAGVREVDCPLSPREPITGALRSHWWLYVSAFLLMGATGAVTALYPEFTDQSAELLGMQIALQNIGTIIAVLVASRFRLDPIPTIQAGSVILGLSVLLCYLTPVGFAVMGAAAGVVTIAQMAFLAETGAGQGVTMGLYNSATYAGMSILPTISGAVFQYMGSVPAFLVVAGMVGIVTITIRRCTGCSLKRVF</sequence>
<comment type="subcellular location">
    <subcellularLocation>
        <location evidence="1">Cell membrane</location>
        <topology evidence="1">Multi-pass membrane protein</topology>
    </subcellularLocation>
</comment>
<feature type="transmembrane region" description="Helical" evidence="6">
    <location>
        <begin position="89"/>
        <end position="111"/>
    </location>
</feature>
<proteinExistence type="predicted"/>
<dbReference type="InterPro" id="IPR036259">
    <property type="entry name" value="MFS_trans_sf"/>
</dbReference>
<protein>
    <submittedName>
        <fullName evidence="8">Major facilitator superfamily MFS_1</fullName>
    </submittedName>
</protein>
<feature type="transmembrane region" description="Helical" evidence="6">
    <location>
        <begin position="63"/>
        <end position="83"/>
    </location>
</feature>
<dbReference type="GeneID" id="7270517"/>
<evidence type="ECO:0000259" key="7">
    <source>
        <dbReference type="PROSITE" id="PS50850"/>
    </source>
</evidence>
<dbReference type="eggNOG" id="arCOG00130">
    <property type="taxonomic scope" value="Archaea"/>
</dbReference>
<keyword evidence="9" id="KW-1185">Reference proteome</keyword>
<dbReference type="PANTHER" id="PTHR43124:SF9">
    <property type="entry name" value="SUGAR TRANSPORT FAMILY PROTEIN"/>
    <property type="match status" value="1"/>
</dbReference>
<evidence type="ECO:0000256" key="3">
    <source>
        <dbReference type="ARBA" id="ARBA00022692"/>
    </source>
</evidence>
<evidence type="ECO:0000256" key="4">
    <source>
        <dbReference type="ARBA" id="ARBA00022989"/>
    </source>
</evidence>
<name>B8GG64_METPE</name>
<dbReference type="OrthoDB" id="117970at2157"/>
<dbReference type="KEGG" id="mpl:Mpal_0776"/>
<dbReference type="PANTHER" id="PTHR43124">
    <property type="entry name" value="PURINE EFFLUX PUMP PBUE"/>
    <property type="match status" value="1"/>
</dbReference>
<keyword evidence="5 6" id="KW-0472">Membrane</keyword>
<evidence type="ECO:0000313" key="9">
    <source>
        <dbReference type="Proteomes" id="UP000002457"/>
    </source>
</evidence>
<feature type="domain" description="Major facilitator superfamily (MFS) profile" evidence="7">
    <location>
        <begin position="1"/>
        <end position="360"/>
    </location>
</feature>
<dbReference type="PROSITE" id="PS50850">
    <property type="entry name" value="MFS"/>
    <property type="match status" value="1"/>
</dbReference>
<keyword evidence="4 6" id="KW-1133">Transmembrane helix</keyword>
<keyword evidence="2" id="KW-1003">Cell membrane</keyword>
<evidence type="ECO:0000313" key="8">
    <source>
        <dbReference type="EMBL" id="ACL16138.1"/>
    </source>
</evidence>
<dbReference type="HOGENOM" id="CLU_061499_0_0_2"/>
<feature type="transmembrane region" description="Helical" evidence="6">
    <location>
        <begin position="193"/>
        <end position="212"/>
    </location>
</feature>
<reference evidence="8 9" key="1">
    <citation type="journal article" date="2015" name="Genome Announc.">
        <title>Complete Genome Sequence of Methanosphaerula palustris E1-9CT, a Hydrogenotrophic Methanogen Isolated from a Minerotrophic Fen Peatland.</title>
        <authorList>
            <person name="Cadillo-Quiroz H."/>
            <person name="Browne P."/>
            <person name="Kyrpides N."/>
            <person name="Woyke T."/>
            <person name="Goodwin L."/>
            <person name="Detter C."/>
            <person name="Yavitt J.B."/>
            <person name="Zinder S.H."/>
        </authorList>
    </citation>
    <scope>NUCLEOTIDE SEQUENCE [LARGE SCALE GENOMIC DNA]</scope>
    <source>
        <strain evidence="9">ATCC BAA-1556 / DSM 19958 / E1-9c</strain>
    </source>
</reference>
<dbReference type="GO" id="GO:0022857">
    <property type="term" value="F:transmembrane transporter activity"/>
    <property type="evidence" value="ECO:0007669"/>
    <property type="project" value="InterPro"/>
</dbReference>
<dbReference type="Pfam" id="PF07690">
    <property type="entry name" value="MFS_1"/>
    <property type="match status" value="1"/>
</dbReference>
<organism evidence="8 9">
    <name type="scientific">Methanosphaerula palustris (strain ATCC BAA-1556 / DSM 19958 / E1-9c)</name>
    <dbReference type="NCBI Taxonomy" id="521011"/>
    <lineage>
        <taxon>Archaea</taxon>
        <taxon>Methanobacteriati</taxon>
        <taxon>Methanobacteriota</taxon>
        <taxon>Stenosarchaea group</taxon>
        <taxon>Methanomicrobia</taxon>
        <taxon>Methanomicrobiales</taxon>
        <taxon>Methanoregulaceae</taxon>
        <taxon>Methanosphaerula</taxon>
    </lineage>
</organism>